<feature type="region of interest" description="Disordered" evidence="1">
    <location>
        <begin position="119"/>
        <end position="143"/>
    </location>
</feature>
<accession>A0AAV9YY92</accession>
<evidence type="ECO:0000313" key="4">
    <source>
        <dbReference type="Proteomes" id="UP001362999"/>
    </source>
</evidence>
<dbReference type="AlphaFoldDB" id="A0AAV9YY92"/>
<proteinExistence type="predicted"/>
<evidence type="ECO:0000313" key="3">
    <source>
        <dbReference type="EMBL" id="KAK6964742.1"/>
    </source>
</evidence>
<sequence length="143" mass="16423">MESTCYSLMLFMILSLFFSVTFYPVPLDESMQLRKGLTLSSIQVSLSPNLDDFIGARHAVTVRWRSWLHELPPSDFRVRKNWNVCVSFCFYIFFEPGLEPYHSNEATTAPCRVQNQRLQSDQKSSSTKITGQNSERVDLLASS</sequence>
<reference evidence="3 4" key="1">
    <citation type="journal article" date="2024" name="J Genomics">
        <title>Draft genome sequencing and assembly of Favolaschia claudopus CIRM-BRFM 2984 isolated from oak limbs.</title>
        <authorList>
            <person name="Navarro D."/>
            <person name="Drula E."/>
            <person name="Chaduli D."/>
            <person name="Cazenave R."/>
            <person name="Ahrendt S."/>
            <person name="Wang J."/>
            <person name="Lipzen A."/>
            <person name="Daum C."/>
            <person name="Barry K."/>
            <person name="Grigoriev I.V."/>
            <person name="Favel A."/>
            <person name="Rosso M.N."/>
            <person name="Martin F."/>
        </authorList>
    </citation>
    <scope>NUCLEOTIDE SEQUENCE [LARGE SCALE GENOMIC DNA]</scope>
    <source>
        <strain evidence="3 4">CIRM-BRFM 2984</strain>
    </source>
</reference>
<name>A0AAV9YY92_9AGAR</name>
<feature type="compositionally biased region" description="Polar residues" evidence="1">
    <location>
        <begin position="119"/>
        <end position="134"/>
    </location>
</feature>
<evidence type="ECO:0000256" key="2">
    <source>
        <dbReference type="SAM" id="Phobius"/>
    </source>
</evidence>
<dbReference type="Proteomes" id="UP001362999">
    <property type="component" value="Unassembled WGS sequence"/>
</dbReference>
<feature type="transmembrane region" description="Helical" evidence="2">
    <location>
        <begin position="6"/>
        <end position="25"/>
    </location>
</feature>
<dbReference type="EMBL" id="JAWWNJ010000305">
    <property type="protein sequence ID" value="KAK6964742.1"/>
    <property type="molecule type" value="Genomic_DNA"/>
</dbReference>
<protein>
    <submittedName>
        <fullName evidence="3">Uncharacterized protein</fullName>
    </submittedName>
</protein>
<organism evidence="3 4">
    <name type="scientific">Favolaschia claudopus</name>
    <dbReference type="NCBI Taxonomy" id="2862362"/>
    <lineage>
        <taxon>Eukaryota</taxon>
        <taxon>Fungi</taxon>
        <taxon>Dikarya</taxon>
        <taxon>Basidiomycota</taxon>
        <taxon>Agaricomycotina</taxon>
        <taxon>Agaricomycetes</taxon>
        <taxon>Agaricomycetidae</taxon>
        <taxon>Agaricales</taxon>
        <taxon>Marasmiineae</taxon>
        <taxon>Mycenaceae</taxon>
        <taxon>Favolaschia</taxon>
    </lineage>
</organism>
<keyword evidence="2" id="KW-0472">Membrane</keyword>
<comment type="caution">
    <text evidence="3">The sequence shown here is derived from an EMBL/GenBank/DDBJ whole genome shotgun (WGS) entry which is preliminary data.</text>
</comment>
<evidence type="ECO:0000256" key="1">
    <source>
        <dbReference type="SAM" id="MobiDB-lite"/>
    </source>
</evidence>
<keyword evidence="2" id="KW-1133">Transmembrane helix</keyword>
<keyword evidence="2" id="KW-0812">Transmembrane</keyword>
<gene>
    <name evidence="3" type="ORF">R3P38DRAFT_3300136</name>
</gene>
<keyword evidence="4" id="KW-1185">Reference proteome</keyword>